<reference evidence="1" key="1">
    <citation type="journal article" date="2024" name="ISME J.">
        <title>Pleomorphic viruses establish stable relationship with marine hyperthermophilic archaea.</title>
        <authorList>
            <person name="Baquero D.P."/>
            <person name="Bignon E.A."/>
            <person name="Krupovic M."/>
        </authorList>
    </citation>
    <scope>NUCLEOTIDE SEQUENCE</scope>
</reference>
<organism evidence="1">
    <name type="scientific">Archaeoglobus veneficus pleomorphic virus 1</name>
    <dbReference type="NCBI Taxonomy" id="3115750"/>
    <lineage>
        <taxon>Viruses</taxon>
        <taxon>Monodnaviria</taxon>
        <taxon>Trapavirae</taxon>
        <taxon>Calorviricota</taxon>
        <taxon>Caminiviricetes</taxon>
        <taxon>Ageovirales</taxon>
        <taxon>Thalassapleoviridae</taxon>
        <taxon>Avenivirus</taxon>
        <taxon>Avenivirus atlanticense</taxon>
    </lineage>
</organism>
<protein>
    <submittedName>
        <fullName evidence="1">Uncharacterized protein</fullName>
    </submittedName>
</protein>
<dbReference type="EMBL" id="BK065155">
    <property type="protein sequence ID" value="DBA54600.1"/>
    <property type="molecule type" value="Genomic_DNA"/>
</dbReference>
<sequence>MCKNSPNELVKALKGEKFAETTVEEFHAERGKILEEFVRNFRS</sequence>
<proteinExistence type="predicted"/>
<name>A0AAT9JAH4_9VIRU</name>
<evidence type="ECO:0000313" key="1">
    <source>
        <dbReference type="EMBL" id="DBA54600.1"/>
    </source>
</evidence>
<accession>A0AAT9JAH4</accession>
<gene>
    <name evidence="1" type="ORF">AvPV1_gp18</name>
</gene>